<dbReference type="AlphaFoldDB" id="A0A2T5J4H5"/>
<dbReference type="Proteomes" id="UP000244168">
    <property type="component" value="Unassembled WGS sequence"/>
</dbReference>
<protein>
    <submittedName>
        <fullName evidence="2">Uncharacterized protein</fullName>
    </submittedName>
</protein>
<evidence type="ECO:0000313" key="3">
    <source>
        <dbReference type="Proteomes" id="UP000244168"/>
    </source>
</evidence>
<comment type="caution">
    <text evidence="2">The sequence shown here is derived from an EMBL/GenBank/DDBJ whole genome shotgun (WGS) entry which is preliminary data.</text>
</comment>
<organism evidence="2 3">
    <name type="scientific">Mucilaginibacter yixingensis</name>
    <dbReference type="NCBI Taxonomy" id="1295612"/>
    <lineage>
        <taxon>Bacteria</taxon>
        <taxon>Pseudomonadati</taxon>
        <taxon>Bacteroidota</taxon>
        <taxon>Sphingobacteriia</taxon>
        <taxon>Sphingobacteriales</taxon>
        <taxon>Sphingobacteriaceae</taxon>
        <taxon>Mucilaginibacter</taxon>
    </lineage>
</organism>
<reference evidence="2 3" key="1">
    <citation type="submission" date="2018-04" db="EMBL/GenBank/DDBJ databases">
        <title>Genomic Encyclopedia of Archaeal and Bacterial Type Strains, Phase II (KMG-II): from individual species to whole genera.</title>
        <authorList>
            <person name="Goeker M."/>
        </authorList>
    </citation>
    <scope>NUCLEOTIDE SEQUENCE [LARGE SCALE GENOMIC DNA]</scope>
    <source>
        <strain evidence="2 3">DSM 26809</strain>
    </source>
</reference>
<sequence>MPEPRAGLPLAALIRNRQPGESGSLTFRKSPQPPYSHDLQKYRPV</sequence>
<gene>
    <name evidence="2" type="ORF">C8P68_1172</name>
</gene>
<proteinExistence type="predicted"/>
<evidence type="ECO:0000256" key="1">
    <source>
        <dbReference type="SAM" id="MobiDB-lite"/>
    </source>
</evidence>
<name>A0A2T5J4H5_9SPHI</name>
<feature type="region of interest" description="Disordered" evidence="1">
    <location>
        <begin position="1"/>
        <end position="45"/>
    </location>
</feature>
<dbReference type="EMBL" id="QAOQ01000017">
    <property type="protein sequence ID" value="PTQ91829.1"/>
    <property type="molecule type" value="Genomic_DNA"/>
</dbReference>
<keyword evidence="3" id="KW-1185">Reference proteome</keyword>
<feature type="compositionally biased region" description="Polar residues" evidence="1">
    <location>
        <begin position="19"/>
        <end position="29"/>
    </location>
</feature>
<accession>A0A2T5J4H5</accession>
<evidence type="ECO:0000313" key="2">
    <source>
        <dbReference type="EMBL" id="PTQ91829.1"/>
    </source>
</evidence>